<accession>A0A0H3G2V2</accession>
<organism evidence="1 2">
    <name type="scientific">Brucella suis biovar 1 (strain 1330)</name>
    <dbReference type="NCBI Taxonomy" id="204722"/>
    <lineage>
        <taxon>Bacteria</taxon>
        <taxon>Pseudomonadati</taxon>
        <taxon>Pseudomonadota</taxon>
        <taxon>Alphaproteobacteria</taxon>
        <taxon>Hyphomicrobiales</taxon>
        <taxon>Brucellaceae</taxon>
        <taxon>Brucella/Ochrobactrum group</taxon>
        <taxon>Brucella</taxon>
    </lineage>
</organism>
<dbReference type="KEGG" id="bms:BR0846"/>
<name>A0A0H3G2V2_BRUSU</name>
<proteinExistence type="predicted"/>
<dbReference type="EMBL" id="CP002997">
    <property type="protein sequence ID" value="AEM18192.1"/>
    <property type="molecule type" value="Genomic_DNA"/>
</dbReference>
<sequence length="33" mass="3757">MEALFTSLRSANKLFIVRCPHPRMALEEGTKPL</sequence>
<dbReference type="AlphaFoldDB" id="A0A0H3G2V2"/>
<reference evidence="1 2" key="1">
    <citation type="journal article" date="2011" name="J. Bacteriol.">
        <title>Revised genome sequence of Brucella suis 1330.</title>
        <authorList>
            <person name="Tae H."/>
            <person name="Shallom S."/>
            <person name="Settlage R."/>
            <person name="Preston D."/>
            <person name="Adams L.G."/>
            <person name="Garner H.R."/>
        </authorList>
    </citation>
    <scope>NUCLEOTIDE SEQUENCE [LARGE SCALE GENOMIC DNA]</scope>
    <source>
        <strain evidence="1 2">1330</strain>
    </source>
</reference>
<dbReference type="HOGENOM" id="CLU_3380886_0_0_5"/>
<evidence type="ECO:0000313" key="1">
    <source>
        <dbReference type="EMBL" id="AEM18192.1"/>
    </source>
</evidence>
<dbReference type="KEGG" id="bsi:BS1330_I0842"/>
<dbReference type="Proteomes" id="UP000007104">
    <property type="component" value="Chromosome I"/>
</dbReference>
<protein>
    <submittedName>
        <fullName evidence="1">Uncharacterized protein</fullName>
    </submittedName>
</protein>
<gene>
    <name evidence="1" type="ordered locus">BS1330_I0842</name>
</gene>
<evidence type="ECO:0000313" key="2">
    <source>
        <dbReference type="Proteomes" id="UP000007104"/>
    </source>
</evidence>
<keyword evidence="2" id="KW-1185">Reference proteome</keyword>